<dbReference type="PANTHER" id="PTHR21567:SF9">
    <property type="entry name" value="CLIP-ASSOCIATING PROTEIN"/>
    <property type="match status" value="1"/>
</dbReference>
<keyword evidence="4" id="KW-0206">Cytoskeleton</keyword>
<comment type="subcellular location">
    <subcellularLocation>
        <location evidence="1">Cytoplasm</location>
        <location evidence="1">Cytoskeleton</location>
    </subcellularLocation>
</comment>
<dbReference type="InterPro" id="IPR034085">
    <property type="entry name" value="TOG"/>
</dbReference>
<dbReference type="InterPro" id="IPR048491">
    <property type="entry name" value="XMAP215_CLASP_TOG"/>
</dbReference>
<evidence type="ECO:0000256" key="4">
    <source>
        <dbReference type="ARBA" id="ARBA00023212"/>
    </source>
</evidence>
<feature type="region of interest" description="Disordered" evidence="6">
    <location>
        <begin position="851"/>
        <end position="879"/>
    </location>
</feature>
<feature type="domain" description="TOG" evidence="7">
    <location>
        <begin position="1"/>
        <end position="225"/>
    </location>
</feature>
<feature type="region of interest" description="Disordered" evidence="6">
    <location>
        <begin position="503"/>
        <end position="534"/>
    </location>
</feature>
<sequence>MEEIRLLLTDQEAKSKIKGMDLLTLALDSSPMKFEDPGVASLLKPLRNMMKDNNAKIAESALRIMCSLVHRHGPASRSYFSASFDAVVDCLGGSKTAVRTQAINLVMQFMIDCGDAVLVWDCLHKQSLQAKNGIVRHSALVCYQKGMDHFGANFIPLVKIIPYLLQLMDDQILSVRELCLQCIATLYRNIGPDLYTYLSTNANLRHAQLKIIDQLIQNVDIVPLEQRLSVDWGLLPDKSSGAVASNKRTTGVNDDNASDALDMPLDIRPSLISSDRELESEMDSIVDILKDNKHNWQVRINTLKKLASIVMGPARNLSSFLSHLKRCTSGLIVQAHELRSAVAKETCIILAAISKTLGHDFSPVADVVLPELLKLTFTSIQVVSTAADFCIRTIISHTRVNTAIRKILNLAKGKNPALRATAMEYVSVLLSATSTEMFDRYSDVILDQIRLSLSDANENARQAARVCYWALQSHWPSRAQQLSETLDAGIQKLLLHSASECTVPQRPVPKTRRRSGQFPSHSSTSIIKDKENDNREVTLNINGDSCNGAAASRNLLQSRSMPVSGGALRILKPDIENVNVSLHASRTQVADQLVAKPQRAERRLQNPRCNPAPLMTTAAPESRKVVTTFDGAVALLSSKEWADRVHAFEFLTSNIDLCHGQDPQRIACLFQQHINDAQVKVASSCLDTMVRFLSDASSASIRSCIVKALSQLLLASINADEPIFSSCNRCIELFIERADVYELIPELLRVLLYPTARLQDTALNMMLNILESRIQDAIAYFSDAQRLRMALAKLRTFVSVRKPETHETLSQILELLSEAIPSLFEDQILQLPLPEQVMIRKLFGNDALPTSNSCDEDVNEHDPHSDESDHAVANSSQPLLDDDKSRLASEIGNKPLQSGKTVEAYCPNVYESPTDSDVSVLALAEQLSGSLSQKQASQCLREISVQIGLRNTPVSTAGMIRLFSSMLQALQLFASCHDIHVYVVHATHDLLAHQAEREIISPCFSIVFDVLFALRQVERVSAFEEAARSFDFGDCIGVIESKLCAADTSKGDLVTTIEFISYLFVSLPHEQSAVRWALHRIIPLLPAMLKHKEIDVRKSCVFCIVDLYSTLGQVFLSPLWPLLEPTQLKLMTVFIDKRGLPLPNVEPVV</sequence>
<dbReference type="GO" id="GO:0008017">
    <property type="term" value="F:microtubule binding"/>
    <property type="evidence" value="ECO:0007669"/>
    <property type="project" value="TreeGrafter"/>
</dbReference>
<dbReference type="InterPro" id="IPR016024">
    <property type="entry name" value="ARM-type_fold"/>
</dbReference>
<protein>
    <recommendedName>
        <fullName evidence="7">TOG domain-containing protein</fullName>
    </recommendedName>
</protein>
<dbReference type="PANTHER" id="PTHR21567">
    <property type="entry name" value="CLASP"/>
    <property type="match status" value="1"/>
</dbReference>
<accession>A0A0H5RNR3</accession>
<evidence type="ECO:0000259" key="7">
    <source>
        <dbReference type="SMART" id="SM01349"/>
    </source>
</evidence>
<dbReference type="GO" id="GO:0005819">
    <property type="term" value="C:spindle"/>
    <property type="evidence" value="ECO:0007669"/>
    <property type="project" value="UniProtKB-ARBA"/>
</dbReference>
<dbReference type="PROSITE" id="PS50077">
    <property type="entry name" value="HEAT_REPEAT"/>
    <property type="match status" value="1"/>
</dbReference>
<dbReference type="SMART" id="SM01349">
    <property type="entry name" value="TOG"/>
    <property type="match status" value="2"/>
</dbReference>
<dbReference type="GO" id="GO:0031110">
    <property type="term" value="P:regulation of microtubule polymerization or depolymerization"/>
    <property type="evidence" value="ECO:0007669"/>
    <property type="project" value="UniProtKB-ARBA"/>
</dbReference>
<evidence type="ECO:0000256" key="6">
    <source>
        <dbReference type="SAM" id="MobiDB-lite"/>
    </source>
</evidence>
<dbReference type="SUPFAM" id="SSF48371">
    <property type="entry name" value="ARM repeat"/>
    <property type="match status" value="2"/>
</dbReference>
<dbReference type="EMBL" id="HACM01009927">
    <property type="protein sequence ID" value="CRZ10369.1"/>
    <property type="molecule type" value="Transcribed_RNA"/>
</dbReference>
<dbReference type="GO" id="GO:0000278">
    <property type="term" value="P:mitotic cell cycle"/>
    <property type="evidence" value="ECO:0007669"/>
    <property type="project" value="UniProtKB-ARBA"/>
</dbReference>
<dbReference type="InterPro" id="IPR021133">
    <property type="entry name" value="HEAT_type_2"/>
</dbReference>
<evidence type="ECO:0000313" key="8">
    <source>
        <dbReference type="EMBL" id="CRZ10369.1"/>
    </source>
</evidence>
<dbReference type="GO" id="GO:0005881">
    <property type="term" value="C:cytoplasmic microtubule"/>
    <property type="evidence" value="ECO:0007669"/>
    <property type="project" value="TreeGrafter"/>
</dbReference>
<feature type="repeat" description="HEAT" evidence="5">
    <location>
        <begin position="160"/>
        <end position="198"/>
    </location>
</feature>
<evidence type="ECO:0000256" key="2">
    <source>
        <dbReference type="ARBA" id="ARBA00022490"/>
    </source>
</evidence>
<evidence type="ECO:0000256" key="1">
    <source>
        <dbReference type="ARBA" id="ARBA00004245"/>
    </source>
</evidence>
<feature type="compositionally biased region" description="Basic and acidic residues" evidence="6">
    <location>
        <begin position="860"/>
        <end position="870"/>
    </location>
</feature>
<keyword evidence="3" id="KW-0677">Repeat</keyword>
<evidence type="ECO:0000256" key="5">
    <source>
        <dbReference type="PROSITE-ProRule" id="PRU00103"/>
    </source>
</evidence>
<dbReference type="GO" id="GO:1902903">
    <property type="term" value="P:regulation of supramolecular fiber organization"/>
    <property type="evidence" value="ECO:0007669"/>
    <property type="project" value="UniProtKB-ARBA"/>
</dbReference>
<organism evidence="8">
    <name type="scientific">Spongospora subterranea</name>
    <dbReference type="NCBI Taxonomy" id="70186"/>
    <lineage>
        <taxon>Eukaryota</taxon>
        <taxon>Sar</taxon>
        <taxon>Rhizaria</taxon>
        <taxon>Endomyxa</taxon>
        <taxon>Phytomyxea</taxon>
        <taxon>Plasmodiophorida</taxon>
        <taxon>Plasmodiophoridae</taxon>
        <taxon>Spongospora</taxon>
    </lineage>
</organism>
<dbReference type="Pfam" id="PF12348">
    <property type="entry name" value="CLASP_N"/>
    <property type="match status" value="1"/>
</dbReference>
<reference evidence="8" key="1">
    <citation type="submission" date="2015-04" db="EMBL/GenBank/DDBJ databases">
        <title>The genome sequence of the plant pathogenic Rhizarian Plasmodiophora brassicae reveals insights in its biotrophic life cycle and the origin of chitin synthesis.</title>
        <authorList>
            <person name="Schwelm A."/>
            <person name="Fogelqvist J."/>
            <person name="Knaust A."/>
            <person name="Julke S."/>
            <person name="Lilja T."/>
            <person name="Dhandapani V."/>
            <person name="Bonilla-Rosso G."/>
            <person name="Karlsson M."/>
            <person name="Shevchenko A."/>
            <person name="Choi S.R."/>
            <person name="Kim H.G."/>
            <person name="Park J.Y."/>
            <person name="Lim Y.P."/>
            <person name="Ludwig-Muller J."/>
            <person name="Dixelius C."/>
        </authorList>
    </citation>
    <scope>NUCLEOTIDE SEQUENCE</scope>
    <source>
        <tissue evidence="8">Potato root galls</tissue>
    </source>
</reference>
<dbReference type="GO" id="GO:0000226">
    <property type="term" value="P:microtubule cytoskeleton organization"/>
    <property type="evidence" value="ECO:0007669"/>
    <property type="project" value="UniProtKB-ARBA"/>
</dbReference>
<feature type="compositionally biased region" description="Polar residues" evidence="6">
    <location>
        <begin position="517"/>
        <end position="526"/>
    </location>
</feature>
<proteinExistence type="predicted"/>
<dbReference type="AlphaFoldDB" id="A0A0H5RNR3"/>
<dbReference type="Pfam" id="PF21041">
    <property type="entry name" value="XMAP215_CLASP_TOG"/>
    <property type="match status" value="1"/>
</dbReference>
<dbReference type="InterPro" id="IPR011989">
    <property type="entry name" value="ARM-like"/>
</dbReference>
<dbReference type="Gene3D" id="1.25.10.10">
    <property type="entry name" value="Leucine-rich Repeat Variant"/>
    <property type="match status" value="4"/>
</dbReference>
<dbReference type="InterPro" id="IPR024395">
    <property type="entry name" value="CLASP_N_dom"/>
</dbReference>
<keyword evidence="2" id="KW-0963">Cytoplasm</keyword>
<feature type="domain" description="TOG" evidence="7">
    <location>
        <begin position="274"/>
        <end position="507"/>
    </location>
</feature>
<evidence type="ECO:0000256" key="3">
    <source>
        <dbReference type="ARBA" id="ARBA00022737"/>
    </source>
</evidence>
<name>A0A0H5RNR3_9EUKA</name>